<dbReference type="Gene3D" id="4.10.60.10">
    <property type="entry name" value="Zinc finger, CCHC-type"/>
    <property type="match status" value="1"/>
</dbReference>
<accession>A0ABQ4ZC08</accession>
<keyword evidence="1" id="KW-0863">Zinc-finger</keyword>
<gene>
    <name evidence="4" type="ORF">Tco_0770370</name>
</gene>
<dbReference type="EMBL" id="BQNB010011221">
    <property type="protein sequence ID" value="GJS87734.1"/>
    <property type="molecule type" value="Genomic_DNA"/>
</dbReference>
<feature type="region of interest" description="Disordered" evidence="2">
    <location>
        <begin position="1"/>
        <end position="22"/>
    </location>
</feature>
<dbReference type="SMART" id="SM00343">
    <property type="entry name" value="ZnF_C2HC"/>
    <property type="match status" value="1"/>
</dbReference>
<evidence type="ECO:0000256" key="2">
    <source>
        <dbReference type="SAM" id="MobiDB-lite"/>
    </source>
</evidence>
<keyword evidence="1" id="KW-0862">Zinc</keyword>
<reference evidence="4" key="2">
    <citation type="submission" date="2022-01" db="EMBL/GenBank/DDBJ databases">
        <authorList>
            <person name="Yamashiro T."/>
            <person name="Shiraishi A."/>
            <person name="Satake H."/>
            <person name="Nakayama K."/>
        </authorList>
    </citation>
    <scope>NUCLEOTIDE SEQUENCE</scope>
</reference>
<keyword evidence="1" id="KW-0479">Metal-binding</keyword>
<dbReference type="InterPro" id="IPR001878">
    <property type="entry name" value="Znf_CCHC"/>
</dbReference>
<protein>
    <submittedName>
        <fullName evidence="4">Retrovirus-related pol polyprotein from transposon TNT 1-94</fullName>
    </submittedName>
</protein>
<name>A0ABQ4ZC08_9ASTR</name>
<keyword evidence="5" id="KW-1185">Reference proteome</keyword>
<reference evidence="4" key="1">
    <citation type="journal article" date="2022" name="Int. J. Mol. Sci.">
        <title>Draft Genome of Tanacetum Coccineum: Genomic Comparison of Closely Related Tanacetum-Family Plants.</title>
        <authorList>
            <person name="Yamashiro T."/>
            <person name="Shiraishi A."/>
            <person name="Nakayama K."/>
            <person name="Satake H."/>
        </authorList>
    </citation>
    <scope>NUCLEOTIDE SEQUENCE</scope>
</reference>
<feature type="domain" description="CCHC-type" evidence="3">
    <location>
        <begin position="202"/>
        <end position="216"/>
    </location>
</feature>
<evidence type="ECO:0000256" key="1">
    <source>
        <dbReference type="PROSITE-ProRule" id="PRU00047"/>
    </source>
</evidence>
<sequence>MMANLSEDIQCAGSDTRPPMLDRSDFESWQQRIRLYCLGKDNGENILKSIDEGPFKMGKFRETLAKGAEGALHLGPERDRVFADLTPEEKERFKAHIRATNILLQGLPKDIYTLINHYNDAKYIWDNVKMLLEGSEFIKLINDMRNIKMTIPKMQLNSKFMNNMLPEWGRFMTAVKLNIGLKTSNYDQLVGNTNPGQAKQIKCYNCNGVGHIARQCTHPKRPQNLKYFKDKMLLMQARENGMVLNEEHLLFIAGGQTNTFNDDINEAPVQDLALNEDNVFQADQCDAFDSDVDEAPTAQTMFMANLSSVDPIYDKSGPSYDLDILSKDNAVQVVQSNVSSVPNDALMMIINDMHEQSTQCVSANEQNKVVNEPLTAELASYKEQVELYEKRARFELTEREQKIDEQMRIIIRDRNVQEELLKKELHSVKMQLNSTINHNKLIKEEVTTLKKDLNRKKISTLKNFLT</sequence>
<evidence type="ECO:0000259" key="3">
    <source>
        <dbReference type="PROSITE" id="PS50158"/>
    </source>
</evidence>
<dbReference type="Proteomes" id="UP001151760">
    <property type="component" value="Unassembled WGS sequence"/>
</dbReference>
<dbReference type="SUPFAM" id="SSF57756">
    <property type="entry name" value="Retrovirus zinc finger-like domains"/>
    <property type="match status" value="1"/>
</dbReference>
<dbReference type="Pfam" id="PF00098">
    <property type="entry name" value="zf-CCHC"/>
    <property type="match status" value="1"/>
</dbReference>
<comment type="caution">
    <text evidence="4">The sequence shown here is derived from an EMBL/GenBank/DDBJ whole genome shotgun (WGS) entry which is preliminary data.</text>
</comment>
<organism evidence="4 5">
    <name type="scientific">Tanacetum coccineum</name>
    <dbReference type="NCBI Taxonomy" id="301880"/>
    <lineage>
        <taxon>Eukaryota</taxon>
        <taxon>Viridiplantae</taxon>
        <taxon>Streptophyta</taxon>
        <taxon>Embryophyta</taxon>
        <taxon>Tracheophyta</taxon>
        <taxon>Spermatophyta</taxon>
        <taxon>Magnoliopsida</taxon>
        <taxon>eudicotyledons</taxon>
        <taxon>Gunneridae</taxon>
        <taxon>Pentapetalae</taxon>
        <taxon>asterids</taxon>
        <taxon>campanulids</taxon>
        <taxon>Asterales</taxon>
        <taxon>Asteraceae</taxon>
        <taxon>Asteroideae</taxon>
        <taxon>Anthemideae</taxon>
        <taxon>Anthemidinae</taxon>
        <taxon>Tanacetum</taxon>
    </lineage>
</organism>
<dbReference type="InterPro" id="IPR036875">
    <property type="entry name" value="Znf_CCHC_sf"/>
</dbReference>
<evidence type="ECO:0000313" key="5">
    <source>
        <dbReference type="Proteomes" id="UP001151760"/>
    </source>
</evidence>
<proteinExistence type="predicted"/>
<evidence type="ECO:0000313" key="4">
    <source>
        <dbReference type="EMBL" id="GJS87734.1"/>
    </source>
</evidence>
<dbReference type="PROSITE" id="PS50158">
    <property type="entry name" value="ZF_CCHC"/>
    <property type="match status" value="1"/>
</dbReference>